<dbReference type="AlphaFoldDB" id="A0A1I7T568"/>
<evidence type="ECO:0000256" key="1">
    <source>
        <dbReference type="SAM" id="MobiDB-lite"/>
    </source>
</evidence>
<feature type="region of interest" description="Disordered" evidence="1">
    <location>
        <begin position="1"/>
        <end position="25"/>
    </location>
</feature>
<dbReference type="Proteomes" id="UP000095282">
    <property type="component" value="Unplaced"/>
</dbReference>
<dbReference type="WBParaSite" id="Csp11.Scaffold509.g2507.t1">
    <property type="protein sequence ID" value="Csp11.Scaffold509.g2507.t1"/>
    <property type="gene ID" value="Csp11.Scaffold509.g2507"/>
</dbReference>
<sequence length="81" mass="9028">MLQKLGMKKGQKQKPEDGPIPSQVSSIGRMLCSASGKHNELTIIIDGNAYNGIRYFQASPQWQTHIKYFPIAFFTPNVCTA</sequence>
<dbReference type="STRING" id="1561998.A0A1I7T568"/>
<name>A0A1I7T568_9PELO</name>
<dbReference type="InterPro" id="IPR019381">
    <property type="entry name" value="PACS1/2_C"/>
</dbReference>
<feature type="compositionally biased region" description="Basic residues" evidence="1">
    <location>
        <begin position="1"/>
        <end position="12"/>
    </location>
</feature>
<reference evidence="4" key="1">
    <citation type="submission" date="2016-11" db="UniProtKB">
        <authorList>
            <consortium name="WormBaseParasite"/>
        </authorList>
    </citation>
    <scope>IDENTIFICATION</scope>
</reference>
<dbReference type="PANTHER" id="PTHR13280:SF17">
    <property type="entry name" value="KRUEPPEL TARGET AT 95D, ISOFORM A"/>
    <property type="match status" value="1"/>
</dbReference>
<dbReference type="GO" id="GO:0072659">
    <property type="term" value="P:protein localization to plasma membrane"/>
    <property type="evidence" value="ECO:0007669"/>
    <property type="project" value="TreeGrafter"/>
</dbReference>
<keyword evidence="3" id="KW-1185">Reference proteome</keyword>
<accession>A0A1I7T568</accession>
<feature type="domain" description="Phosphofurin acidic cluster sorting protein 1/2 C-terminal" evidence="2">
    <location>
        <begin position="7"/>
        <end position="75"/>
    </location>
</feature>
<organism evidence="3 4">
    <name type="scientific">Caenorhabditis tropicalis</name>
    <dbReference type="NCBI Taxonomy" id="1561998"/>
    <lineage>
        <taxon>Eukaryota</taxon>
        <taxon>Metazoa</taxon>
        <taxon>Ecdysozoa</taxon>
        <taxon>Nematoda</taxon>
        <taxon>Chromadorea</taxon>
        <taxon>Rhabditida</taxon>
        <taxon>Rhabditina</taxon>
        <taxon>Rhabditomorpha</taxon>
        <taxon>Rhabditoidea</taxon>
        <taxon>Rhabditidae</taxon>
        <taxon>Peloderinae</taxon>
        <taxon>Caenorhabditis</taxon>
    </lineage>
</organism>
<protein>
    <submittedName>
        <fullName evidence="4">Actin-related protein 8</fullName>
    </submittedName>
</protein>
<dbReference type="Pfam" id="PF10254">
    <property type="entry name" value="Pacs-1"/>
    <property type="match status" value="1"/>
</dbReference>
<proteinExistence type="predicted"/>
<dbReference type="PANTHER" id="PTHR13280">
    <property type="entry name" value="PHOSPHOFURIN ACIDIC CLUSTER SORTING PROTEIN"/>
    <property type="match status" value="1"/>
</dbReference>
<evidence type="ECO:0000313" key="4">
    <source>
        <dbReference type="WBParaSite" id="Csp11.Scaffold509.g2507.t1"/>
    </source>
</evidence>
<evidence type="ECO:0000259" key="2">
    <source>
        <dbReference type="Pfam" id="PF10254"/>
    </source>
</evidence>
<dbReference type="eggNOG" id="KOG3709">
    <property type="taxonomic scope" value="Eukaryota"/>
</dbReference>
<evidence type="ECO:0000313" key="3">
    <source>
        <dbReference type="Proteomes" id="UP000095282"/>
    </source>
</evidence>